<evidence type="ECO:0000313" key="2">
    <source>
        <dbReference type="Proteomes" id="UP001286313"/>
    </source>
</evidence>
<evidence type="ECO:0000313" key="1">
    <source>
        <dbReference type="EMBL" id="KAK3864058.1"/>
    </source>
</evidence>
<keyword evidence="2" id="KW-1185">Reference proteome</keyword>
<comment type="caution">
    <text evidence="1">The sequence shown here is derived from an EMBL/GenBank/DDBJ whole genome shotgun (WGS) entry which is preliminary data.</text>
</comment>
<dbReference type="Proteomes" id="UP001286313">
    <property type="component" value="Unassembled WGS sequence"/>
</dbReference>
<protein>
    <submittedName>
        <fullName evidence="1">Uncharacterized protein</fullName>
    </submittedName>
</protein>
<proteinExistence type="predicted"/>
<sequence length="186" mass="20547">MRRPIHRLRHRVHLRLHHLPHSISSLPVHHLVLDNTTRAAPRNTVQLVQDSVLLVHMVQLVQDSVLLVHMVQLVQGSVLLVHMAQLVQLALLGSVLELTAPLVHMVQLVLQGSELGLTVQLDKVLPVQDSVLLGSVLELTDQLVLLDLELGQEPVLLVHMAQLVHTVQLVPQGSVLQAKVQQGSVQ</sequence>
<dbReference type="AlphaFoldDB" id="A0AAE1EYT7"/>
<organism evidence="1 2">
    <name type="scientific">Petrolisthes cinctipes</name>
    <name type="common">Flat porcelain crab</name>
    <dbReference type="NCBI Taxonomy" id="88211"/>
    <lineage>
        <taxon>Eukaryota</taxon>
        <taxon>Metazoa</taxon>
        <taxon>Ecdysozoa</taxon>
        <taxon>Arthropoda</taxon>
        <taxon>Crustacea</taxon>
        <taxon>Multicrustacea</taxon>
        <taxon>Malacostraca</taxon>
        <taxon>Eumalacostraca</taxon>
        <taxon>Eucarida</taxon>
        <taxon>Decapoda</taxon>
        <taxon>Pleocyemata</taxon>
        <taxon>Anomura</taxon>
        <taxon>Galatheoidea</taxon>
        <taxon>Porcellanidae</taxon>
        <taxon>Petrolisthes</taxon>
    </lineage>
</organism>
<accession>A0AAE1EYT7</accession>
<name>A0AAE1EYT7_PETCI</name>
<dbReference type="EMBL" id="JAWQEG010003879">
    <property type="protein sequence ID" value="KAK3864058.1"/>
    <property type="molecule type" value="Genomic_DNA"/>
</dbReference>
<gene>
    <name evidence="1" type="ORF">Pcinc_030225</name>
</gene>
<reference evidence="1" key="1">
    <citation type="submission" date="2023-10" db="EMBL/GenBank/DDBJ databases">
        <title>Genome assemblies of two species of porcelain crab, Petrolisthes cinctipes and Petrolisthes manimaculis (Anomura: Porcellanidae).</title>
        <authorList>
            <person name="Angst P."/>
        </authorList>
    </citation>
    <scope>NUCLEOTIDE SEQUENCE</scope>
    <source>
        <strain evidence="1">PB745_01</strain>
        <tissue evidence="1">Gill</tissue>
    </source>
</reference>